<keyword evidence="2" id="KW-1185">Reference proteome</keyword>
<evidence type="ECO:0000313" key="1">
    <source>
        <dbReference type="EMBL" id="BAF36152.1"/>
    </source>
</evidence>
<sequence>MGELSTFDLIGGRGSPSTNREACITLLQKEMLINATPHVITIVSKQGVQQDSKKQFLAETVKVVKEIPPSGVLPRVSMTNSPAGEIDGIAIESVVYGQIEGLPEYQDDTYYIVSGLVAAAAAKIGRTDCLAPGGLVRDKNNPGVIIGCLFLQKP</sequence>
<dbReference type="EMBL" id="AB231700">
    <property type="protein sequence ID" value="BAF36152.1"/>
    <property type="molecule type" value="Genomic_DNA"/>
</dbReference>
<protein>
    <submittedName>
        <fullName evidence="1">Uncharacterized protein</fullName>
    </submittedName>
</protein>
<dbReference type="Proteomes" id="UP000001249">
    <property type="component" value="Segment"/>
</dbReference>
<name>A0A7H5_9CAUD</name>
<reference evidence="2" key="1">
    <citation type="journal article" date="2008" name="J. Bacteriol.">
        <title>Ma-LMM01 infecting toxic Microcystis aeruginosa illuminates diverse cyanophage genome strategies.</title>
        <authorList>
            <person name="Yoshida T."/>
            <person name="Nagasaki K."/>
            <person name="Takashima Y."/>
            <person name="Shirai Y."/>
            <person name="Tomaru Y."/>
            <person name="Takao Y."/>
            <person name="Sakamoto S."/>
            <person name="Hiroishi S."/>
            <person name="Ogata H."/>
        </authorList>
    </citation>
    <scope>NUCLEOTIDE SEQUENCE</scope>
</reference>
<evidence type="ECO:0000313" key="2">
    <source>
        <dbReference type="Proteomes" id="UP000001249"/>
    </source>
</evidence>
<dbReference type="RefSeq" id="YP_851075.1">
    <property type="nucleotide sequence ID" value="NC_008562.1"/>
</dbReference>
<proteinExistence type="predicted"/>
<dbReference type="KEGG" id="vg:4484316"/>
<organism evidence="1 2">
    <name type="scientific">Microcystis phage LMM01</name>
    <dbReference type="NCBI Taxonomy" id="2856824"/>
    <lineage>
        <taxon>Viruses</taxon>
        <taxon>Duplodnaviria</taxon>
        <taxon>Heunggongvirae</taxon>
        <taxon>Uroviricota</taxon>
        <taxon>Caudoviricetes</taxon>
        <taxon>Fukuivirus</taxon>
        <taxon>Fukuivirus LMM01</taxon>
    </lineage>
</organism>
<dbReference type="GeneID" id="4484316"/>
<accession>A0A7H5</accession>